<dbReference type="WBParaSite" id="DME_0000109901-mRNA-1">
    <property type="protein sequence ID" value="DME_0000109901-mRNA-1"/>
    <property type="gene ID" value="DME_0000109901"/>
</dbReference>
<dbReference type="InterPro" id="IPR036771">
    <property type="entry name" value="ATPsynth_dsu/esu_N"/>
</dbReference>
<dbReference type="SUPFAM" id="SSF51344">
    <property type="entry name" value="Epsilon subunit of F1F0-ATP synthase N-terminal domain"/>
    <property type="match status" value="1"/>
</dbReference>
<keyword evidence="13" id="KW-0175">Coiled coil</keyword>
<dbReference type="InterPro" id="IPR001469">
    <property type="entry name" value="ATP_synth_F1_dsu/esu"/>
</dbReference>
<dbReference type="InterPro" id="IPR020546">
    <property type="entry name" value="ATP_synth_F1_dsu/esu_N"/>
</dbReference>
<evidence type="ECO:0000256" key="10">
    <source>
        <dbReference type="ARBA" id="ARBA00023196"/>
    </source>
</evidence>
<dbReference type="AlphaFoldDB" id="A0A0N4U314"/>
<accession>A0A0N4U314</accession>
<dbReference type="Gene3D" id="1.20.5.440">
    <property type="entry name" value="ATP synthase delta/epsilon subunit, C-terminal domain"/>
    <property type="match status" value="1"/>
</dbReference>
<comment type="subcellular location">
    <subcellularLocation>
        <location evidence="1">Mitochondrion inner membrane</location>
    </subcellularLocation>
</comment>
<proteinExistence type="inferred from homology"/>
<evidence type="ECO:0000256" key="5">
    <source>
        <dbReference type="ARBA" id="ARBA00022792"/>
    </source>
</evidence>
<organism evidence="16 18">
    <name type="scientific">Dracunculus medinensis</name>
    <name type="common">Guinea worm</name>
    <dbReference type="NCBI Taxonomy" id="318479"/>
    <lineage>
        <taxon>Eukaryota</taxon>
        <taxon>Metazoa</taxon>
        <taxon>Ecdysozoa</taxon>
        <taxon>Nematoda</taxon>
        <taxon>Chromadorea</taxon>
        <taxon>Rhabditida</taxon>
        <taxon>Spirurina</taxon>
        <taxon>Dracunculoidea</taxon>
        <taxon>Dracunculidae</taxon>
        <taxon>Dracunculus</taxon>
    </lineage>
</organism>
<comment type="similarity">
    <text evidence="2">Belongs to the ATPase epsilon chain family.</text>
</comment>
<keyword evidence="17" id="KW-1185">Reference proteome</keyword>
<name>A0A0N4U314_DRAME</name>
<reference evidence="15 17" key="2">
    <citation type="submission" date="2018-11" db="EMBL/GenBank/DDBJ databases">
        <authorList>
            <consortium name="Pathogen Informatics"/>
        </authorList>
    </citation>
    <scope>NUCLEOTIDE SEQUENCE [LARGE SCALE GENOMIC DNA]</scope>
</reference>
<keyword evidence="6" id="KW-0809">Transit peptide</keyword>
<evidence type="ECO:0000256" key="2">
    <source>
        <dbReference type="ARBA" id="ARBA00005712"/>
    </source>
</evidence>
<dbReference type="Gene3D" id="2.60.15.10">
    <property type="entry name" value="F0F1 ATP synthase delta/epsilon subunit, N-terminal"/>
    <property type="match status" value="1"/>
</dbReference>
<protein>
    <recommendedName>
        <fullName evidence="12">F-ATPase delta subunit</fullName>
    </recommendedName>
</protein>
<keyword evidence="5" id="KW-0999">Mitochondrion inner membrane</keyword>
<keyword evidence="11" id="KW-0066">ATP synthesis</keyword>
<evidence type="ECO:0000256" key="1">
    <source>
        <dbReference type="ARBA" id="ARBA00004273"/>
    </source>
</evidence>
<evidence type="ECO:0000256" key="8">
    <source>
        <dbReference type="ARBA" id="ARBA00023128"/>
    </source>
</evidence>
<evidence type="ECO:0000256" key="4">
    <source>
        <dbReference type="ARBA" id="ARBA00022781"/>
    </source>
</evidence>
<evidence type="ECO:0000256" key="11">
    <source>
        <dbReference type="ARBA" id="ARBA00023310"/>
    </source>
</evidence>
<dbReference type="Proteomes" id="UP000274756">
    <property type="component" value="Unassembled WGS sequence"/>
</dbReference>
<evidence type="ECO:0000313" key="17">
    <source>
        <dbReference type="Proteomes" id="UP000274756"/>
    </source>
</evidence>
<dbReference type="PANTHER" id="PTHR13822:SF7">
    <property type="entry name" value="ATP SYNTHASE SUBUNIT DELTA, MITOCHONDRIAL"/>
    <property type="match status" value="1"/>
</dbReference>
<dbReference type="NCBIfam" id="TIGR01216">
    <property type="entry name" value="ATP_synt_epsi"/>
    <property type="match status" value="1"/>
</dbReference>
<dbReference type="STRING" id="318479.A0A0N4U314"/>
<evidence type="ECO:0000256" key="13">
    <source>
        <dbReference type="SAM" id="Coils"/>
    </source>
</evidence>
<keyword evidence="10" id="KW-0139">CF(1)</keyword>
<evidence type="ECO:0000313" key="15">
    <source>
        <dbReference type="EMBL" id="VDN55486.1"/>
    </source>
</evidence>
<keyword evidence="4" id="KW-0375">Hydrogen ion transport</keyword>
<keyword evidence="9" id="KW-0472">Membrane</keyword>
<dbReference type="HAMAP" id="MF_00530">
    <property type="entry name" value="ATP_synth_epsil_bac"/>
    <property type="match status" value="1"/>
</dbReference>
<keyword evidence="8" id="KW-0496">Mitochondrion</keyword>
<dbReference type="GO" id="GO:0046933">
    <property type="term" value="F:proton-transporting ATP synthase activity, rotational mechanism"/>
    <property type="evidence" value="ECO:0007669"/>
    <property type="project" value="InterPro"/>
</dbReference>
<evidence type="ECO:0000259" key="14">
    <source>
        <dbReference type="Pfam" id="PF02823"/>
    </source>
</evidence>
<evidence type="ECO:0000313" key="16">
    <source>
        <dbReference type="Proteomes" id="UP000038040"/>
    </source>
</evidence>
<keyword evidence="3" id="KW-0813">Transport</keyword>
<dbReference type="OrthoDB" id="270171at2759"/>
<dbReference type="GO" id="GO:0045259">
    <property type="term" value="C:proton-transporting ATP synthase complex"/>
    <property type="evidence" value="ECO:0007669"/>
    <property type="project" value="UniProtKB-KW"/>
</dbReference>
<dbReference type="Proteomes" id="UP000038040">
    <property type="component" value="Unplaced"/>
</dbReference>
<evidence type="ECO:0000313" key="18">
    <source>
        <dbReference type="WBParaSite" id="DME_0000109901-mRNA-1"/>
    </source>
</evidence>
<evidence type="ECO:0000256" key="9">
    <source>
        <dbReference type="ARBA" id="ARBA00023136"/>
    </source>
</evidence>
<feature type="coiled-coil region" evidence="13">
    <location>
        <begin position="124"/>
        <end position="151"/>
    </location>
</feature>
<dbReference type="PANTHER" id="PTHR13822">
    <property type="entry name" value="ATP SYNTHASE DELTA/EPSILON CHAIN"/>
    <property type="match status" value="1"/>
</dbReference>
<reference evidence="18" key="1">
    <citation type="submission" date="2017-02" db="UniProtKB">
        <authorList>
            <consortium name="WormBaseParasite"/>
        </authorList>
    </citation>
    <scope>IDENTIFICATION</scope>
</reference>
<evidence type="ECO:0000256" key="12">
    <source>
        <dbReference type="ARBA" id="ARBA00031669"/>
    </source>
</evidence>
<evidence type="ECO:0000256" key="3">
    <source>
        <dbReference type="ARBA" id="ARBA00022448"/>
    </source>
</evidence>
<evidence type="ECO:0000256" key="7">
    <source>
        <dbReference type="ARBA" id="ARBA00023065"/>
    </source>
</evidence>
<dbReference type="EMBL" id="UYYG01001152">
    <property type="protein sequence ID" value="VDN55486.1"/>
    <property type="molecule type" value="Genomic_DNA"/>
</dbReference>
<keyword evidence="7" id="KW-0406">Ion transport</keyword>
<dbReference type="GO" id="GO:0005743">
    <property type="term" value="C:mitochondrial inner membrane"/>
    <property type="evidence" value="ECO:0007669"/>
    <property type="project" value="UniProtKB-SubCell"/>
</dbReference>
<gene>
    <name evidence="15" type="ORF">DME_LOCUS5459</name>
</gene>
<sequence>MSLRIWKLTQNFMGILIRNYATATETPKVAVSEQLLLTLASPDNAYYKNEIVKQVDIPTMSGNVGLLAKHVPLLAVLKPGVVKVHAEDGTSRSLFVSSGTLSMNIDGTCQVLAEEICPLEDIDMEAVRAELDDAQRRLSSSTNEMEKAQASIAIEVCEALSRAV</sequence>
<feature type="domain" description="ATP synthase F1 complex delta/epsilon subunit N-terminal" evidence="14">
    <location>
        <begin position="37"/>
        <end position="115"/>
    </location>
</feature>
<dbReference type="FunFam" id="2.60.15.10:FF:000004">
    <property type="entry name" value="ATP synthase subunit delta, mitochondrial"/>
    <property type="match status" value="1"/>
</dbReference>
<evidence type="ECO:0000256" key="6">
    <source>
        <dbReference type="ARBA" id="ARBA00022946"/>
    </source>
</evidence>
<dbReference type="Pfam" id="PF02823">
    <property type="entry name" value="ATP-synt_DE_N"/>
    <property type="match status" value="1"/>
</dbReference>
<dbReference type="CDD" id="cd12152">
    <property type="entry name" value="F1-ATPase_delta"/>
    <property type="match status" value="1"/>
</dbReference>